<keyword evidence="4" id="KW-1185">Reference proteome</keyword>
<proteinExistence type="predicted"/>
<comment type="caution">
    <text evidence="3">The sequence shown here is derived from an EMBL/GenBank/DDBJ whole genome shotgun (WGS) entry which is preliminary data.</text>
</comment>
<dbReference type="CDD" id="cd02192">
    <property type="entry name" value="PurM-like3"/>
    <property type="match status" value="1"/>
</dbReference>
<dbReference type="EMBL" id="JAMPKM010000014">
    <property type="protein sequence ID" value="MEP0819477.1"/>
    <property type="molecule type" value="Genomic_DNA"/>
</dbReference>
<dbReference type="Proteomes" id="UP001464891">
    <property type="component" value="Unassembled WGS sequence"/>
</dbReference>
<dbReference type="InterPro" id="IPR011413">
    <property type="entry name" value="UCP036540_AIR"/>
</dbReference>
<dbReference type="InterPro" id="IPR010918">
    <property type="entry name" value="PurM-like_C_dom"/>
</dbReference>
<organism evidence="3 4">
    <name type="scientific">Trichocoleus desertorum GB2-A4</name>
    <dbReference type="NCBI Taxonomy" id="2933944"/>
    <lineage>
        <taxon>Bacteria</taxon>
        <taxon>Bacillati</taxon>
        <taxon>Cyanobacteriota</taxon>
        <taxon>Cyanophyceae</taxon>
        <taxon>Leptolyngbyales</taxon>
        <taxon>Trichocoleusaceae</taxon>
        <taxon>Trichocoleus</taxon>
    </lineage>
</organism>
<gene>
    <name evidence="3" type="ORF">NC998_20470</name>
</gene>
<dbReference type="Gene3D" id="3.90.650.10">
    <property type="entry name" value="PurM-like C-terminal domain"/>
    <property type="match status" value="1"/>
</dbReference>
<evidence type="ECO:0000259" key="1">
    <source>
        <dbReference type="Pfam" id="PF00586"/>
    </source>
</evidence>
<dbReference type="InterPro" id="IPR036921">
    <property type="entry name" value="PurM-like_N_sf"/>
</dbReference>
<dbReference type="Pfam" id="PF00586">
    <property type="entry name" value="AIRS"/>
    <property type="match status" value="1"/>
</dbReference>
<feature type="domain" description="PurM-like C-terminal" evidence="2">
    <location>
        <begin position="182"/>
        <end position="297"/>
    </location>
</feature>
<dbReference type="Pfam" id="PF02769">
    <property type="entry name" value="AIRS_C"/>
    <property type="match status" value="1"/>
</dbReference>
<dbReference type="SUPFAM" id="SSF56042">
    <property type="entry name" value="PurM C-terminal domain-like"/>
    <property type="match status" value="1"/>
</dbReference>
<sequence length="322" mass="34451">MLLSLAAQLRQSLSLLQKQDIQTASQALKVGSQWTSANILPGDDCAAIPDGEGYLLLAAEGMLPRLIETDPWFAGWSAVMVNISDIAAMGGRAIAVVDTLWSQSTNSTEAIWQGMQAAAQTYNVPIVGGHTNCHSPYNALSVAILGRSQCLISSFNAQPGDQLLVATDFRGKSHAKYPFWDAATTADPVHLRKNLAILPYLAEMGLCDAGKDISNGGIIGTLLMLLETSGCGAILHLNQIPCPPGLTLELWLVSFPSYGFLLSVRPHNASAVQACFQQQGLVCEVVGEVQPTQQLILRSHQESTVFWDLSHEPLTGFSPVGV</sequence>
<evidence type="ECO:0000259" key="2">
    <source>
        <dbReference type="Pfam" id="PF02769"/>
    </source>
</evidence>
<dbReference type="NCBIfam" id="TIGR04049">
    <property type="entry name" value="AIR_rel_sll0787"/>
    <property type="match status" value="1"/>
</dbReference>
<dbReference type="InterPro" id="IPR006283">
    <property type="entry name" value="ThiL-like"/>
</dbReference>
<protein>
    <submittedName>
        <fullName evidence="3">Sll0787 family AIR synthase-like protein</fullName>
    </submittedName>
</protein>
<dbReference type="InterPro" id="IPR016188">
    <property type="entry name" value="PurM-like_N"/>
</dbReference>
<dbReference type="InterPro" id="IPR024030">
    <property type="entry name" value="AIR_synthase-rel_sll0787"/>
</dbReference>
<evidence type="ECO:0000313" key="3">
    <source>
        <dbReference type="EMBL" id="MEP0819477.1"/>
    </source>
</evidence>
<name>A0ABV0JCF7_9CYAN</name>
<dbReference type="SUPFAM" id="SSF55326">
    <property type="entry name" value="PurM N-terminal domain-like"/>
    <property type="match status" value="1"/>
</dbReference>
<reference evidence="3 4" key="1">
    <citation type="submission" date="2022-04" db="EMBL/GenBank/DDBJ databases">
        <title>Positive selection, recombination, and allopatry shape intraspecific diversity of widespread and dominant cyanobacteria.</title>
        <authorList>
            <person name="Wei J."/>
            <person name="Shu W."/>
            <person name="Hu C."/>
        </authorList>
    </citation>
    <scope>NUCLEOTIDE SEQUENCE [LARGE SCALE GENOMIC DNA]</scope>
    <source>
        <strain evidence="3 4">GB2-A4</strain>
    </source>
</reference>
<dbReference type="InterPro" id="IPR036676">
    <property type="entry name" value="PurM-like_C_sf"/>
</dbReference>
<dbReference type="Gene3D" id="3.30.1330.10">
    <property type="entry name" value="PurM-like, N-terminal domain"/>
    <property type="match status" value="1"/>
</dbReference>
<dbReference type="RefSeq" id="WP_190440263.1">
    <property type="nucleotide sequence ID" value="NZ_JAMPKM010000014.1"/>
</dbReference>
<evidence type="ECO:0000313" key="4">
    <source>
        <dbReference type="Proteomes" id="UP001464891"/>
    </source>
</evidence>
<feature type="domain" description="PurM-like N-terminal" evidence="1">
    <location>
        <begin position="42"/>
        <end position="146"/>
    </location>
</feature>
<accession>A0ABV0JCF7</accession>
<dbReference type="PANTHER" id="PTHR30270">
    <property type="entry name" value="THIAMINE-MONOPHOSPHATE KINASE"/>
    <property type="match status" value="1"/>
</dbReference>
<dbReference type="PANTHER" id="PTHR30270:SF0">
    <property type="entry name" value="THIAMINE-MONOPHOSPHATE KINASE"/>
    <property type="match status" value="1"/>
</dbReference>
<dbReference type="PIRSF" id="PIRSF036540">
    <property type="entry name" value="UCP036540_AIR"/>
    <property type="match status" value="1"/>
</dbReference>